<proteinExistence type="predicted"/>
<dbReference type="Proteomes" id="UP000192917">
    <property type="component" value="Unassembled WGS sequence"/>
</dbReference>
<dbReference type="STRING" id="560819.SAMN05428998_12351"/>
<evidence type="ECO:0000259" key="2">
    <source>
        <dbReference type="Pfam" id="PF16655"/>
    </source>
</evidence>
<dbReference type="PANTHER" id="PTHR43606:SF1">
    <property type="entry name" value="PHOD-LIKE PHOSPHATASE METALLOPHOSPHATASE DOMAIN-CONTAINING PROTEIN"/>
    <property type="match status" value="1"/>
</dbReference>
<name>A0A1Y6CL12_9PROT</name>
<dbReference type="PROSITE" id="PS51318">
    <property type="entry name" value="TAT"/>
    <property type="match status" value="1"/>
</dbReference>
<dbReference type="Gene3D" id="2.60.40.380">
    <property type="entry name" value="Purple acid phosphatase-like, N-terminal"/>
    <property type="match status" value="1"/>
</dbReference>
<evidence type="ECO:0000259" key="1">
    <source>
        <dbReference type="Pfam" id="PF09423"/>
    </source>
</evidence>
<dbReference type="InterPro" id="IPR029052">
    <property type="entry name" value="Metallo-depent_PP-like"/>
</dbReference>
<dbReference type="InterPro" id="IPR052900">
    <property type="entry name" value="Phospholipid_Metab_Enz"/>
</dbReference>
<dbReference type="Pfam" id="PF09423">
    <property type="entry name" value="PhoD"/>
    <property type="match status" value="1"/>
</dbReference>
<accession>A0A1Y6CL12</accession>
<evidence type="ECO:0000313" key="3">
    <source>
        <dbReference type="EMBL" id="SMF60491.1"/>
    </source>
</evidence>
<dbReference type="EMBL" id="FWZX01000023">
    <property type="protein sequence ID" value="SMF60491.1"/>
    <property type="molecule type" value="Genomic_DNA"/>
</dbReference>
<gene>
    <name evidence="3" type="ORF">SAMN05428998_12351</name>
</gene>
<keyword evidence="4" id="KW-1185">Reference proteome</keyword>
<dbReference type="InterPro" id="IPR032093">
    <property type="entry name" value="PhoD_N"/>
</dbReference>
<evidence type="ECO:0000313" key="4">
    <source>
        <dbReference type="Proteomes" id="UP000192917"/>
    </source>
</evidence>
<protein>
    <submittedName>
        <fullName evidence="3">Alkaline phosphatase D</fullName>
    </submittedName>
</protein>
<dbReference type="Pfam" id="PF16655">
    <property type="entry name" value="PhoD_N"/>
    <property type="match status" value="1"/>
</dbReference>
<reference evidence="3 4" key="1">
    <citation type="submission" date="2017-04" db="EMBL/GenBank/DDBJ databases">
        <authorList>
            <person name="Afonso C.L."/>
            <person name="Miller P.J."/>
            <person name="Scott M.A."/>
            <person name="Spackman E."/>
            <person name="Goraichik I."/>
            <person name="Dimitrov K.M."/>
            <person name="Suarez D.L."/>
            <person name="Swayne D.E."/>
        </authorList>
    </citation>
    <scope>NUCLEOTIDE SEQUENCE [LARGE SCALE GENOMIC DNA]</scope>
    <source>
        <strain evidence="3 4">USBA 355</strain>
    </source>
</reference>
<organism evidence="3 4">
    <name type="scientific">Tistlia consotensis USBA 355</name>
    <dbReference type="NCBI Taxonomy" id="560819"/>
    <lineage>
        <taxon>Bacteria</taxon>
        <taxon>Pseudomonadati</taxon>
        <taxon>Pseudomonadota</taxon>
        <taxon>Alphaproteobacteria</taxon>
        <taxon>Rhodospirillales</taxon>
        <taxon>Rhodovibrionaceae</taxon>
        <taxon>Tistlia</taxon>
    </lineage>
</organism>
<feature type="domain" description="PhoD-like phosphatase metallophosphatase" evidence="1">
    <location>
        <begin position="155"/>
        <end position="505"/>
    </location>
</feature>
<feature type="domain" description="Phospholipase D N-terminal" evidence="2">
    <location>
        <begin position="48"/>
        <end position="139"/>
    </location>
</feature>
<dbReference type="RefSeq" id="WP_085124987.1">
    <property type="nucleotide sequence ID" value="NZ_FWZX01000023.1"/>
</dbReference>
<dbReference type="InterPro" id="IPR006311">
    <property type="entry name" value="TAT_signal"/>
</dbReference>
<dbReference type="InterPro" id="IPR018946">
    <property type="entry name" value="PhoD-like_MPP"/>
</dbReference>
<dbReference type="SUPFAM" id="SSF56300">
    <property type="entry name" value="Metallo-dependent phosphatases"/>
    <property type="match status" value="1"/>
</dbReference>
<dbReference type="Gene3D" id="3.60.21.70">
    <property type="entry name" value="PhoD-like phosphatase"/>
    <property type="match status" value="1"/>
</dbReference>
<dbReference type="AlphaFoldDB" id="A0A1Y6CL12"/>
<dbReference type="InterPro" id="IPR038607">
    <property type="entry name" value="PhoD-like_sf"/>
</dbReference>
<dbReference type="CDD" id="cd07389">
    <property type="entry name" value="MPP_PhoD"/>
    <property type="match status" value="1"/>
</dbReference>
<sequence length="524" mass="57679">MTRLLVPNTRFSRRRFLTGSAAGLGVAAVSSFVAPAISRAASRPEITHGIQSGDVMADSGIVWSRSDRPSRMIVEYDTRESFATARRLVGPAALEDSDFTAKVRLSGLPAGQQVFYRVSFEDLSEPGVASAPLQGSFRTAPADRRSVRFVWTGDTVGQGWGINEEWGGLRGFAAMLKQDPDFFLDSGDTIYADGPLEAEKTLPDGTVWKNIVTEEKSKVAETLADFRGNYKYNLLDHNYRALMAAVPRIVQWDDHETLNNWYPGEILPANDRHGVKSSSLLAARTNRAFHEYMPIGTPAQEPDRVYRKIAYGPLLDVFVVDMRSFRGPNGPNRQPAAGPDTAFLGSEQLAWLKRELLASRATWKVIAADMPIGIMVRDGKTDFENSSNGNGPVLGREFEIAELLRFIKLNGVANTVWLTADVHYTAAHYYDPNKAQFQDFEPFWEFVSGPIHAGSFGPGEMDDTFGPQVVFSKDPGGKPNLPPSAGLQFFGLVEIDSESEVMTVTLKDIADTALYSVDLQPKQA</sequence>
<dbReference type="PANTHER" id="PTHR43606">
    <property type="entry name" value="PHOSPHATASE, PUTATIVE (AFU_ORTHOLOGUE AFUA_6G08710)-RELATED"/>
    <property type="match status" value="1"/>
</dbReference>